<dbReference type="InterPro" id="IPR040976">
    <property type="entry name" value="Pkinase_fungal"/>
</dbReference>
<accession>A0A369JYU2</accession>
<feature type="domain" description="Fungal-type protein kinase" evidence="1">
    <location>
        <begin position="2"/>
        <end position="97"/>
    </location>
</feature>
<reference evidence="2" key="1">
    <citation type="submission" date="2018-04" db="EMBL/GenBank/DDBJ databases">
        <title>Whole genome sequencing of Hypsizygus marmoreus.</title>
        <authorList>
            <person name="Choi I.-G."/>
            <person name="Min B."/>
            <person name="Kim J.-G."/>
            <person name="Kim S."/>
            <person name="Oh Y.-L."/>
            <person name="Kong W.-S."/>
            <person name="Park H."/>
            <person name="Jeong J."/>
            <person name="Song E.-S."/>
        </authorList>
    </citation>
    <scope>NUCLEOTIDE SEQUENCE [LARGE SCALE GENOMIC DNA]</scope>
    <source>
        <strain evidence="2">51987-8</strain>
    </source>
</reference>
<name>A0A369JYU2_HYPMA</name>
<organism evidence="2 3">
    <name type="scientific">Hypsizygus marmoreus</name>
    <name type="common">White beech mushroom</name>
    <name type="synonym">Agaricus marmoreus</name>
    <dbReference type="NCBI Taxonomy" id="39966"/>
    <lineage>
        <taxon>Eukaryota</taxon>
        <taxon>Fungi</taxon>
        <taxon>Dikarya</taxon>
        <taxon>Basidiomycota</taxon>
        <taxon>Agaricomycotina</taxon>
        <taxon>Agaricomycetes</taxon>
        <taxon>Agaricomycetidae</taxon>
        <taxon>Agaricales</taxon>
        <taxon>Tricholomatineae</taxon>
        <taxon>Lyophyllaceae</taxon>
        <taxon>Hypsizygus</taxon>
    </lineage>
</organism>
<evidence type="ECO:0000313" key="2">
    <source>
        <dbReference type="EMBL" id="RDB24604.1"/>
    </source>
</evidence>
<dbReference type="InParanoid" id="A0A369JYU2"/>
<dbReference type="AlphaFoldDB" id="A0A369JYU2"/>
<dbReference type="OrthoDB" id="2747778at2759"/>
<dbReference type="SUPFAM" id="SSF56112">
    <property type="entry name" value="Protein kinase-like (PK-like)"/>
    <property type="match status" value="1"/>
</dbReference>
<gene>
    <name evidence="2" type="ORF">Hypma_008214</name>
</gene>
<comment type="caution">
    <text evidence="2">The sequence shown here is derived from an EMBL/GenBank/DDBJ whole genome shotgun (WGS) entry which is preliminary data.</text>
</comment>
<keyword evidence="3" id="KW-1185">Reference proteome</keyword>
<evidence type="ECO:0000313" key="3">
    <source>
        <dbReference type="Proteomes" id="UP000076154"/>
    </source>
</evidence>
<sequence length="239" mass="27638">MVAAVRDAFRAMKAAYEEIGIMQRRICCRNIVVIPRERGMLVDWDCARDDNPGMHRAEERQGTWQFMSARQLAATDPPVTHTLQDDMESFLHVLNWVSLRFLPSEGSPRRLKHILDVVFETRYARAGKAVGGNFKEMFLVAQGIHYFDFGNPPLTSLLTDLAGLLAVRYQIAPSAQDIQEYNEERATLTPEMVAKWEKFNITGIYLQKRNRLRDATWMLDRLDEALVDLLEWPTDDKHR</sequence>
<dbReference type="EMBL" id="LUEZ02000042">
    <property type="protein sequence ID" value="RDB24604.1"/>
    <property type="molecule type" value="Genomic_DNA"/>
</dbReference>
<evidence type="ECO:0000259" key="1">
    <source>
        <dbReference type="Pfam" id="PF17667"/>
    </source>
</evidence>
<dbReference type="InterPro" id="IPR011009">
    <property type="entry name" value="Kinase-like_dom_sf"/>
</dbReference>
<dbReference type="Pfam" id="PF17667">
    <property type="entry name" value="Pkinase_fungal"/>
    <property type="match status" value="1"/>
</dbReference>
<protein>
    <recommendedName>
        <fullName evidence="1">Fungal-type protein kinase domain-containing protein</fullName>
    </recommendedName>
</protein>
<proteinExistence type="predicted"/>
<dbReference type="Proteomes" id="UP000076154">
    <property type="component" value="Unassembled WGS sequence"/>
</dbReference>